<dbReference type="RefSeq" id="WP_271284038.1">
    <property type="nucleotide sequence ID" value="NZ_JAMGZK010000054.1"/>
</dbReference>
<evidence type="ECO:0000313" key="1">
    <source>
        <dbReference type="EMBL" id="MCU6666533.1"/>
    </source>
</evidence>
<dbReference type="EMBL" id="JAMGZK010000054">
    <property type="protein sequence ID" value="MCU6666533.1"/>
    <property type="molecule type" value="Genomic_DNA"/>
</dbReference>
<proteinExistence type="predicted"/>
<organism evidence="1 2">
    <name type="scientific">Silvania hatchlandensis</name>
    <dbReference type="NCBI Taxonomy" id="2926469"/>
    <lineage>
        <taxon>Bacteria</taxon>
        <taxon>Pseudomonadati</taxon>
        <taxon>Pseudomonadota</taxon>
        <taxon>Gammaproteobacteria</taxon>
        <taxon>Enterobacterales</taxon>
        <taxon>Enterobacteriaceae</taxon>
        <taxon>Silvania</taxon>
    </lineage>
</organism>
<reference evidence="1" key="1">
    <citation type="submission" date="2022-05" db="EMBL/GenBank/DDBJ databases">
        <title>Description of a novel species of Leclercia; Leclercia tamurae and the Proposal for a Novel Genus Silvania gen. nov. Containing Two Novel Species Silvania hatchlandensis sp. nov. and Silvania confinis sp. nov. Isolated from the Rhizosphere of Oak.</title>
        <authorList>
            <person name="Maddock D.W."/>
            <person name="Brady C.L."/>
            <person name="Denman S."/>
            <person name="Arnold D."/>
        </authorList>
    </citation>
    <scope>NUCLEOTIDE SEQUENCE</scope>
    <source>
        <strain evidence="1">H19S6</strain>
    </source>
</reference>
<sequence length="52" mass="5902">MLILHYLLSSVNADINLKKTLDETPPVRVLDATFCANPDYLPLRFVGPEQCR</sequence>
<name>A0A9J6QDL4_9ENTR</name>
<keyword evidence="2" id="KW-1185">Reference proteome</keyword>
<protein>
    <submittedName>
        <fullName evidence="1">Uncharacterized protein</fullName>
    </submittedName>
</protein>
<dbReference type="AlphaFoldDB" id="A0A9J6QDL4"/>
<gene>
    <name evidence="1" type="ORF">M8014_19540</name>
</gene>
<comment type="caution">
    <text evidence="1">The sequence shown here is derived from an EMBL/GenBank/DDBJ whole genome shotgun (WGS) entry which is preliminary data.</text>
</comment>
<evidence type="ECO:0000313" key="2">
    <source>
        <dbReference type="Proteomes" id="UP001063816"/>
    </source>
</evidence>
<dbReference type="Proteomes" id="UP001063816">
    <property type="component" value="Unassembled WGS sequence"/>
</dbReference>
<accession>A0A9J6QDL4</accession>